<dbReference type="Gene3D" id="2.60.120.10">
    <property type="entry name" value="Jelly Rolls"/>
    <property type="match status" value="1"/>
</dbReference>
<evidence type="ECO:0000259" key="3">
    <source>
        <dbReference type="PROSITE" id="PS50042"/>
    </source>
</evidence>
<dbReference type="InterPro" id="IPR051257">
    <property type="entry name" value="Diverse_CBS-Domain"/>
</dbReference>
<accession>A0A3R5X2I3</accession>
<dbReference type="InterPro" id="IPR018821">
    <property type="entry name" value="DUF294_put_nucleoTrafse_sb-bd"/>
</dbReference>
<dbReference type="KEGG" id="gtl:EP073_05890"/>
<dbReference type="PROSITE" id="PS51371">
    <property type="entry name" value="CBS"/>
    <property type="match status" value="2"/>
</dbReference>
<organism evidence="5 6">
    <name type="scientific">Geovibrio thiophilus</name>
    <dbReference type="NCBI Taxonomy" id="139438"/>
    <lineage>
        <taxon>Bacteria</taxon>
        <taxon>Pseudomonadati</taxon>
        <taxon>Deferribacterota</taxon>
        <taxon>Deferribacteres</taxon>
        <taxon>Deferribacterales</taxon>
        <taxon>Geovibrionaceae</taxon>
        <taxon>Geovibrio</taxon>
    </lineage>
</organism>
<keyword evidence="1 2" id="KW-0129">CBS domain</keyword>
<dbReference type="SUPFAM" id="SSF54631">
    <property type="entry name" value="CBS-domain pair"/>
    <property type="match status" value="1"/>
</dbReference>
<name>A0A3R5X2I3_9BACT</name>
<evidence type="ECO:0000256" key="1">
    <source>
        <dbReference type="ARBA" id="ARBA00023122"/>
    </source>
</evidence>
<feature type="domain" description="CBS" evidence="4">
    <location>
        <begin position="244"/>
        <end position="299"/>
    </location>
</feature>
<dbReference type="Gene3D" id="3.10.580.10">
    <property type="entry name" value="CBS-domain"/>
    <property type="match status" value="1"/>
</dbReference>
<dbReference type="SMART" id="SM00116">
    <property type="entry name" value="CBS"/>
    <property type="match status" value="1"/>
</dbReference>
<dbReference type="SUPFAM" id="SSF51206">
    <property type="entry name" value="cAMP-binding domain-like"/>
    <property type="match status" value="1"/>
</dbReference>
<dbReference type="PROSITE" id="PS50042">
    <property type="entry name" value="CNMP_BINDING_3"/>
    <property type="match status" value="1"/>
</dbReference>
<dbReference type="AlphaFoldDB" id="A0A3R5X2I3"/>
<dbReference type="PANTHER" id="PTHR43080">
    <property type="entry name" value="CBS DOMAIN-CONTAINING PROTEIN CBSX3, MITOCHONDRIAL"/>
    <property type="match status" value="1"/>
</dbReference>
<dbReference type="Pfam" id="PF00027">
    <property type="entry name" value="cNMP_binding"/>
    <property type="match status" value="1"/>
</dbReference>
<dbReference type="EMBL" id="CP035108">
    <property type="protein sequence ID" value="QAR32954.1"/>
    <property type="molecule type" value="Genomic_DNA"/>
</dbReference>
<feature type="domain" description="Cyclic nucleotide-binding" evidence="3">
    <location>
        <begin position="37"/>
        <end position="153"/>
    </location>
</feature>
<evidence type="ECO:0000313" key="6">
    <source>
        <dbReference type="Proteomes" id="UP000287502"/>
    </source>
</evidence>
<dbReference type="InterPro" id="IPR014710">
    <property type="entry name" value="RmlC-like_jellyroll"/>
</dbReference>
<dbReference type="CDD" id="cd05401">
    <property type="entry name" value="NT_GlnE_GlnD_like"/>
    <property type="match status" value="1"/>
</dbReference>
<reference evidence="5 6" key="1">
    <citation type="submission" date="2019-01" db="EMBL/GenBank/DDBJ databases">
        <title>Geovibrio thiophilus DSM 11263, complete genome.</title>
        <authorList>
            <person name="Spring S."/>
            <person name="Bunk B."/>
            <person name="Sproer C."/>
        </authorList>
    </citation>
    <scope>NUCLEOTIDE SEQUENCE [LARGE SCALE GENOMIC DNA]</scope>
    <source>
        <strain evidence="5 6">DSM 11263</strain>
    </source>
</reference>
<dbReference type="GO" id="GO:0008773">
    <property type="term" value="F:[protein-PII] uridylyltransferase activity"/>
    <property type="evidence" value="ECO:0007669"/>
    <property type="project" value="InterPro"/>
</dbReference>
<dbReference type="CDD" id="cd00038">
    <property type="entry name" value="CAP_ED"/>
    <property type="match status" value="1"/>
</dbReference>
<proteinExistence type="predicted"/>
<dbReference type="Pfam" id="PF03445">
    <property type="entry name" value="DUF294"/>
    <property type="match status" value="1"/>
</dbReference>
<dbReference type="InterPro" id="IPR018490">
    <property type="entry name" value="cNMP-bd_dom_sf"/>
</dbReference>
<protein>
    <submittedName>
        <fullName evidence="5">CBS domain-containing protein</fullName>
    </submittedName>
</protein>
<keyword evidence="6" id="KW-1185">Reference proteome</keyword>
<sequence length="645" mass="72580">MLALLPHLSEKIFGGFMEISSMNGITDILDRLTRFYVFKGIEYSRLRLLLEKSEFVSVEQGEALFKKGESYHKGVYLVYSGEVELYSDSGLKAVADAGDFAGLSNFVGKSVYHVSATASLNSDLIFIPELSIYKLMEVSEEFRERFYGLVTRRMNAITGKDTGNIESSTHRPVGSYMTSPVITAQTTDTVMEAGKVMSEHNIGALAVLDDKGALAGLITSKHMVHRFLSNIESSLQAPYVKNFMEKEPLVLPAEFPLAEALGEMQMKAQEYALISMKNKPVGIISNNDIMRTLFRNTSIHNTYIEGVSGIDELRASYAGLYKIAEGLVGSSRLTYDVLPVLSAVHLNIQKKVYRLTAEKFAAETGFDITKVKHSLIIMGSGGRKEMMLDPDQDNGFIFADDVSDEDIAMFLKFGALFTDNLEFVGYKKCPGNVMVTNPEMSMRLSEWKNKVRDWVDGSAGKSILWSNIVFDYDGLAGDEKLVWELREYINMKISQKPIFLIFMLENDSNQRRPINLFGKFITEKDGEHAGKMNMKIAALAFIVDVTRAFTLKYGLNDLNTIERLKHLRRKKILSDELVSQTQDAYEILVDITLNEQIRQAHSGEKINKFVSPESLSMYNQEKLRKALNHMSKYLSVGLKYFKGHP</sequence>
<dbReference type="Pfam" id="PF00571">
    <property type="entry name" value="CBS"/>
    <property type="match status" value="2"/>
</dbReference>
<gene>
    <name evidence="5" type="ORF">EP073_05890</name>
</gene>
<dbReference type="InterPro" id="IPR000644">
    <property type="entry name" value="CBS_dom"/>
</dbReference>
<dbReference type="OrthoDB" id="9762536at2"/>
<dbReference type="CDD" id="cd02205">
    <property type="entry name" value="CBS_pair_SF"/>
    <property type="match status" value="1"/>
</dbReference>
<evidence type="ECO:0000313" key="5">
    <source>
        <dbReference type="EMBL" id="QAR32954.1"/>
    </source>
</evidence>
<dbReference type="PANTHER" id="PTHR43080:SF2">
    <property type="entry name" value="CBS DOMAIN-CONTAINING PROTEIN"/>
    <property type="match status" value="1"/>
</dbReference>
<evidence type="ECO:0000256" key="2">
    <source>
        <dbReference type="PROSITE-ProRule" id="PRU00703"/>
    </source>
</evidence>
<dbReference type="InterPro" id="IPR046342">
    <property type="entry name" value="CBS_dom_sf"/>
</dbReference>
<dbReference type="Proteomes" id="UP000287502">
    <property type="component" value="Chromosome"/>
</dbReference>
<dbReference type="Pfam" id="PF10335">
    <property type="entry name" value="DUF294_C"/>
    <property type="match status" value="1"/>
</dbReference>
<dbReference type="SMART" id="SM00100">
    <property type="entry name" value="cNMP"/>
    <property type="match status" value="1"/>
</dbReference>
<dbReference type="InterPro" id="IPR005105">
    <property type="entry name" value="GlnD_Uridyltrans_N"/>
</dbReference>
<evidence type="ECO:0000259" key="4">
    <source>
        <dbReference type="PROSITE" id="PS51371"/>
    </source>
</evidence>
<dbReference type="InterPro" id="IPR000595">
    <property type="entry name" value="cNMP-bd_dom"/>
</dbReference>
<feature type="domain" description="CBS" evidence="4">
    <location>
        <begin position="177"/>
        <end position="233"/>
    </location>
</feature>